<dbReference type="Gene3D" id="2.40.128.110">
    <property type="entry name" value="Lipid/polyisoprenoid-binding, YceI-like"/>
    <property type="match status" value="1"/>
</dbReference>
<dbReference type="Pfam" id="PF04264">
    <property type="entry name" value="YceI"/>
    <property type="match status" value="1"/>
</dbReference>
<feature type="signal peptide" evidence="1">
    <location>
        <begin position="1"/>
        <end position="21"/>
    </location>
</feature>
<reference evidence="3 4" key="1">
    <citation type="submission" date="2020-05" db="EMBL/GenBank/DDBJ databases">
        <title>Sulfurimonas marisnigri, sp. nov., and Sulfurimonas baltica, sp. nov., manganese oxide reducing chemolithoautotrophs of the class Epsilonproteobacteria isolated from the pelagic redoxclines of the Black and Baltic Seas and emended description of the genus Sulfurimonas.</title>
        <authorList>
            <person name="Henkel J.V."/>
            <person name="Laudan C."/>
            <person name="Werner J."/>
            <person name="Neu T."/>
            <person name="Plewe S."/>
            <person name="Sproer C."/>
            <person name="Bunk B."/>
            <person name="Schulz-Vogt H.N."/>
        </authorList>
    </citation>
    <scope>NUCLEOTIDE SEQUENCE [LARGE SCALE GENOMIC DNA]</scope>
    <source>
        <strain evidence="3 4">GD2</strain>
    </source>
</reference>
<gene>
    <name evidence="3" type="ORF">HUE88_07870</name>
</gene>
<sequence>MLKVIVSIVFAVSLLNAGQSASTNGCELSQVGDFGVNFTAFKTPSKLGVGGGFDSVNYKTASLSSKSLQELFVGSSVDIDTKSVNSKNPARDAKLIESFFYVMIGKNIGAKIIAIVDDKTAKKGEKKGSLIVEIKMNNIIKEVPMKYTYNGEVFEAEGVIDLFDFNANKALYSINKACFGLHQGKTWNDVNIGFTTNIKSAGCK</sequence>
<organism evidence="3 4">
    <name type="scientific">Candidatus Sulfurimonas baltica</name>
    <dbReference type="NCBI Taxonomy" id="2740404"/>
    <lineage>
        <taxon>Bacteria</taxon>
        <taxon>Pseudomonadati</taxon>
        <taxon>Campylobacterota</taxon>
        <taxon>Epsilonproteobacteria</taxon>
        <taxon>Campylobacterales</taxon>
        <taxon>Sulfurimonadaceae</taxon>
        <taxon>Sulfurimonas</taxon>
    </lineage>
</organism>
<evidence type="ECO:0000259" key="2">
    <source>
        <dbReference type="Pfam" id="PF04264"/>
    </source>
</evidence>
<feature type="domain" description="Lipid/polyisoprenoid-binding YceI-like" evidence="2">
    <location>
        <begin position="49"/>
        <end position="194"/>
    </location>
</feature>
<evidence type="ECO:0000256" key="1">
    <source>
        <dbReference type="SAM" id="SignalP"/>
    </source>
</evidence>
<dbReference type="KEGG" id="sbal:HUE88_07870"/>
<keyword evidence="1" id="KW-0732">Signal</keyword>
<proteinExistence type="predicted"/>
<dbReference type="EMBL" id="CP054492">
    <property type="protein sequence ID" value="QOY51059.1"/>
    <property type="molecule type" value="Genomic_DNA"/>
</dbReference>
<accession>A0A7S7RM00</accession>
<feature type="chain" id="PRO_5033027472" evidence="1">
    <location>
        <begin position="22"/>
        <end position="204"/>
    </location>
</feature>
<dbReference type="AlphaFoldDB" id="A0A7S7RM00"/>
<dbReference type="SUPFAM" id="SSF101874">
    <property type="entry name" value="YceI-like"/>
    <property type="match status" value="1"/>
</dbReference>
<dbReference type="RefSeq" id="WP_194368174.1">
    <property type="nucleotide sequence ID" value="NZ_CP054492.1"/>
</dbReference>
<protein>
    <submittedName>
        <fullName evidence="3">YceI family protein</fullName>
    </submittedName>
</protein>
<dbReference type="InterPro" id="IPR007372">
    <property type="entry name" value="Lipid/polyisoprenoid-bd_YceI"/>
</dbReference>
<keyword evidence="4" id="KW-1185">Reference proteome</keyword>
<dbReference type="Proteomes" id="UP000593994">
    <property type="component" value="Chromosome"/>
</dbReference>
<dbReference type="InterPro" id="IPR036761">
    <property type="entry name" value="TTHA0802/YceI-like_sf"/>
</dbReference>
<evidence type="ECO:0000313" key="3">
    <source>
        <dbReference type="EMBL" id="QOY51059.1"/>
    </source>
</evidence>
<evidence type="ECO:0000313" key="4">
    <source>
        <dbReference type="Proteomes" id="UP000593994"/>
    </source>
</evidence>
<name>A0A7S7RM00_9BACT</name>